<protein>
    <submittedName>
        <fullName evidence="6">HlyD family efflux transporter periplasmic adaptor subunit</fullName>
    </submittedName>
</protein>
<feature type="domain" description="CzcB-like barrel-sandwich hybrid" evidence="4">
    <location>
        <begin position="110"/>
        <end position="181"/>
    </location>
</feature>
<dbReference type="InterPro" id="IPR011053">
    <property type="entry name" value="Single_hybrid_motif"/>
</dbReference>
<dbReference type="AlphaFoldDB" id="A0A5C8ZPX6"/>
<dbReference type="Proteomes" id="UP000321933">
    <property type="component" value="Unassembled WGS sequence"/>
</dbReference>
<dbReference type="InterPro" id="IPR051909">
    <property type="entry name" value="MFP_Cation_Efflux"/>
</dbReference>
<dbReference type="Gene3D" id="2.40.420.20">
    <property type="match status" value="1"/>
</dbReference>
<dbReference type="RefSeq" id="WP_148064911.1">
    <property type="nucleotide sequence ID" value="NZ_VRYZ01000006.1"/>
</dbReference>
<dbReference type="GO" id="GO:0060003">
    <property type="term" value="P:copper ion export"/>
    <property type="evidence" value="ECO:0007669"/>
    <property type="project" value="TreeGrafter"/>
</dbReference>
<dbReference type="PANTHER" id="PTHR30097">
    <property type="entry name" value="CATION EFFLUX SYSTEM PROTEIN CUSB"/>
    <property type="match status" value="1"/>
</dbReference>
<dbReference type="Pfam" id="PF25975">
    <property type="entry name" value="CzcB_C"/>
    <property type="match status" value="1"/>
</dbReference>
<evidence type="ECO:0000259" key="4">
    <source>
        <dbReference type="Pfam" id="PF25973"/>
    </source>
</evidence>
<dbReference type="PANTHER" id="PTHR30097:SF4">
    <property type="entry name" value="SLR6042 PROTEIN"/>
    <property type="match status" value="1"/>
</dbReference>
<gene>
    <name evidence="6" type="ORF">FVW59_13640</name>
</gene>
<feature type="chain" id="PRO_5022966735" evidence="3">
    <location>
        <begin position="25"/>
        <end position="335"/>
    </location>
</feature>
<keyword evidence="3" id="KW-0732">Signal</keyword>
<reference evidence="6 7" key="1">
    <citation type="submission" date="2019-08" db="EMBL/GenBank/DDBJ databases">
        <title>Parahaliea maris sp. nov., isolated from the surface seawater.</title>
        <authorList>
            <person name="Liu Y."/>
        </authorList>
    </citation>
    <scope>NUCLEOTIDE SEQUENCE [LARGE SCALE GENOMIC DNA]</scope>
    <source>
        <strain evidence="6 7">S2-26</strain>
    </source>
</reference>
<dbReference type="EMBL" id="VRYZ01000006">
    <property type="protein sequence ID" value="TXS90385.1"/>
    <property type="molecule type" value="Genomic_DNA"/>
</dbReference>
<proteinExistence type="predicted"/>
<feature type="signal peptide" evidence="3">
    <location>
        <begin position="1"/>
        <end position="24"/>
    </location>
</feature>
<feature type="compositionally biased region" description="Basic and acidic residues" evidence="2">
    <location>
        <begin position="45"/>
        <end position="68"/>
    </location>
</feature>
<organism evidence="6 7">
    <name type="scientific">Parahaliea aestuarii</name>
    <dbReference type="NCBI Taxonomy" id="1852021"/>
    <lineage>
        <taxon>Bacteria</taxon>
        <taxon>Pseudomonadati</taxon>
        <taxon>Pseudomonadota</taxon>
        <taxon>Gammaproteobacteria</taxon>
        <taxon>Cellvibrionales</taxon>
        <taxon>Halieaceae</taxon>
        <taxon>Parahaliea</taxon>
    </lineage>
</organism>
<evidence type="ECO:0000313" key="6">
    <source>
        <dbReference type="EMBL" id="TXS90385.1"/>
    </source>
</evidence>
<evidence type="ECO:0000256" key="2">
    <source>
        <dbReference type="SAM" id="MobiDB-lite"/>
    </source>
</evidence>
<evidence type="ECO:0000256" key="1">
    <source>
        <dbReference type="ARBA" id="ARBA00022448"/>
    </source>
</evidence>
<name>A0A5C8ZPX6_9GAMM</name>
<dbReference type="Gene3D" id="2.40.50.100">
    <property type="match status" value="1"/>
</dbReference>
<accession>A0A5C8ZPX6</accession>
<dbReference type="OrthoDB" id="9768185at2"/>
<evidence type="ECO:0000313" key="7">
    <source>
        <dbReference type="Proteomes" id="UP000321933"/>
    </source>
</evidence>
<sequence>MKSQHTLPCIILCLSLLCPLLVQAQHSHGEGGHSHADNRQTAPDSHADDSPSRGHDQDDHDVEAHSDGDSVSLTPDIVRESGIAIRIAGPGSIERHISVYGRLVTPPDQVAQTRARFPGLIRDIRVNVGDAVERNQLLAVIESNESLNSYELRAPIAAVVQARNGSIGELTGDAPLFTLVDSSKLWAELKIFPSQRFEVAPGQDVHVNHTGHIHDSTIASVTPATEGQPYVLARVKLTNSLGDMAPGDMVSAQIDAEKVSVALVVESAALQTLEDRQVVFVQDGDVFTAREVDAGRSDGRFTEITAGLAQGENYVVENSYLLKAELLKSGAEHAH</sequence>
<dbReference type="InterPro" id="IPR058649">
    <property type="entry name" value="CzcB_C"/>
</dbReference>
<comment type="caution">
    <text evidence="6">The sequence shown here is derived from an EMBL/GenBank/DDBJ whole genome shotgun (WGS) entry which is preliminary data.</text>
</comment>
<keyword evidence="1" id="KW-0813">Transport</keyword>
<evidence type="ECO:0000259" key="5">
    <source>
        <dbReference type="Pfam" id="PF25975"/>
    </source>
</evidence>
<feature type="compositionally biased region" description="Basic and acidic residues" evidence="2">
    <location>
        <begin position="27"/>
        <end position="38"/>
    </location>
</feature>
<evidence type="ECO:0000256" key="3">
    <source>
        <dbReference type="SAM" id="SignalP"/>
    </source>
</evidence>
<dbReference type="GO" id="GO:0015679">
    <property type="term" value="P:plasma membrane copper ion transport"/>
    <property type="evidence" value="ECO:0007669"/>
    <property type="project" value="TreeGrafter"/>
</dbReference>
<dbReference type="GO" id="GO:0030313">
    <property type="term" value="C:cell envelope"/>
    <property type="evidence" value="ECO:0007669"/>
    <property type="project" value="TreeGrafter"/>
</dbReference>
<dbReference type="Pfam" id="PF25973">
    <property type="entry name" value="BSH_CzcB"/>
    <property type="match status" value="1"/>
</dbReference>
<feature type="region of interest" description="Disordered" evidence="2">
    <location>
        <begin position="27"/>
        <end position="74"/>
    </location>
</feature>
<dbReference type="SUPFAM" id="SSF51230">
    <property type="entry name" value="Single hybrid motif"/>
    <property type="match status" value="1"/>
</dbReference>
<dbReference type="InterPro" id="IPR058647">
    <property type="entry name" value="BSH_CzcB-like"/>
</dbReference>
<keyword evidence="7" id="KW-1185">Reference proteome</keyword>
<feature type="domain" description="CzcB-like C-terminal circularly permuted SH3-like" evidence="5">
    <location>
        <begin position="264"/>
        <end position="323"/>
    </location>
</feature>